<comment type="caution">
    <text evidence="5">The sequence shown here is derived from an EMBL/GenBank/DDBJ whole genome shotgun (WGS) entry which is preliminary data.</text>
</comment>
<evidence type="ECO:0000313" key="6">
    <source>
        <dbReference type="Proteomes" id="UP000568696"/>
    </source>
</evidence>
<dbReference type="EC" id="3.1.1.-" evidence="3"/>
<dbReference type="PANTHER" id="PTHR11559">
    <property type="entry name" value="CARBOXYLESTERASE"/>
    <property type="match status" value="1"/>
</dbReference>
<dbReference type="Proteomes" id="UP000568696">
    <property type="component" value="Unassembled WGS sequence"/>
</dbReference>
<dbReference type="AlphaFoldDB" id="A0A7X8MXJ9"/>
<dbReference type="Pfam" id="PF00135">
    <property type="entry name" value="COesterase"/>
    <property type="match status" value="1"/>
</dbReference>
<evidence type="ECO:0000256" key="2">
    <source>
        <dbReference type="ARBA" id="ARBA00022801"/>
    </source>
</evidence>
<accession>A0A7X8MXJ9</accession>
<organism evidence="5 6">
    <name type="scientific">Corynebacterium pollutisoli</name>
    <dbReference type="NCBI Taxonomy" id="1610489"/>
    <lineage>
        <taxon>Bacteria</taxon>
        <taxon>Bacillati</taxon>
        <taxon>Actinomycetota</taxon>
        <taxon>Actinomycetes</taxon>
        <taxon>Mycobacteriales</taxon>
        <taxon>Corynebacteriaceae</taxon>
        <taxon>Corynebacterium</taxon>
    </lineage>
</organism>
<evidence type="ECO:0000313" key="5">
    <source>
        <dbReference type="EMBL" id="NLP40198.1"/>
    </source>
</evidence>
<evidence type="ECO:0000256" key="1">
    <source>
        <dbReference type="ARBA" id="ARBA00005964"/>
    </source>
</evidence>
<proteinExistence type="inferred from homology"/>
<keyword evidence="2 3" id="KW-0378">Hydrolase</keyword>
<evidence type="ECO:0000256" key="3">
    <source>
        <dbReference type="RuleBase" id="RU361235"/>
    </source>
</evidence>
<dbReference type="InterPro" id="IPR029058">
    <property type="entry name" value="AB_hydrolase_fold"/>
</dbReference>
<dbReference type="EMBL" id="JAAYSN010000298">
    <property type="protein sequence ID" value="NLP40198.1"/>
    <property type="molecule type" value="Genomic_DNA"/>
</dbReference>
<dbReference type="InterPro" id="IPR019826">
    <property type="entry name" value="Carboxylesterase_B_AS"/>
</dbReference>
<evidence type="ECO:0000259" key="4">
    <source>
        <dbReference type="Pfam" id="PF00135"/>
    </source>
</evidence>
<sequence length="535" mass="58618">MLTTVVIMASTDIPGTAGPQVRTTAGVVRGLIDEQLGIRTWRGVPFGTTTGGDNRFRAPRRPRRWQGVRDATRFGPVAPQPTYSWTDRVVGAENCLHLDIVRPDTDEQLPVVVYLHGGSFIMGSSHEPMLRGYQFAHAVNCVYVSVNFRLGALGYLDLRSIGDDCVANPAVRDQLLALQWVQANIAQFGGDPDAVTLMGESAGGSAVATLMAVPAAEGLFHRAIVQSPPLGMVHSRAQSELWARELVYRMALPRQATLRDLRAEHPHDLVRAGQSMMWRGQGFMHLNSTYAPTVDGTLLPEHPLSTFTAGTQMAVPLLLGTNSDEASFSKLFYMRTSARSRAALRLLSAFDSVEAHRVLEAYSGASERGEFAELLADALFWAPSVRLATDHNAVAPTWMYRFDYAPAALRWLGLGAMHSLELSSIFGDPGASRTSGVTRFGGMDGMAELTDRMQYHWGQFIHHGRPGSEWPPYGPPTTDSPARATMVFDDPSHVEYDPKAAQRRAWADYDMTEWGNGAPELLEQLGLLVSTELGR</sequence>
<dbReference type="SUPFAM" id="SSF53474">
    <property type="entry name" value="alpha/beta-Hydrolases"/>
    <property type="match status" value="1"/>
</dbReference>
<dbReference type="Gene3D" id="3.40.50.1820">
    <property type="entry name" value="alpha/beta hydrolase"/>
    <property type="match status" value="1"/>
</dbReference>
<protein>
    <recommendedName>
        <fullName evidence="3">Carboxylic ester hydrolase</fullName>
        <ecNumber evidence="3">3.1.1.-</ecNumber>
    </recommendedName>
</protein>
<dbReference type="InterPro" id="IPR050309">
    <property type="entry name" value="Type-B_Carboxylest/Lipase"/>
</dbReference>
<name>A0A7X8MXJ9_9CORY</name>
<dbReference type="InterPro" id="IPR002018">
    <property type="entry name" value="CarbesteraseB"/>
</dbReference>
<gene>
    <name evidence="5" type="ORF">GX356_10880</name>
</gene>
<comment type="similarity">
    <text evidence="1 3">Belongs to the type-B carboxylesterase/lipase family.</text>
</comment>
<dbReference type="GO" id="GO:0016787">
    <property type="term" value="F:hydrolase activity"/>
    <property type="evidence" value="ECO:0007669"/>
    <property type="project" value="UniProtKB-KW"/>
</dbReference>
<feature type="domain" description="Carboxylesterase type B" evidence="4">
    <location>
        <begin position="19"/>
        <end position="478"/>
    </location>
</feature>
<dbReference type="PROSITE" id="PS00122">
    <property type="entry name" value="CARBOXYLESTERASE_B_1"/>
    <property type="match status" value="1"/>
</dbReference>
<reference evidence="5 6" key="1">
    <citation type="journal article" date="2020" name="Biotechnol. Biofuels">
        <title>New insights from the biogas microbiome by comprehensive genome-resolved metagenomics of nearly 1600 species originating from multiple anaerobic digesters.</title>
        <authorList>
            <person name="Campanaro S."/>
            <person name="Treu L."/>
            <person name="Rodriguez-R L.M."/>
            <person name="Kovalovszki A."/>
            <person name="Ziels R.M."/>
            <person name="Maus I."/>
            <person name="Zhu X."/>
            <person name="Kougias P.G."/>
            <person name="Basile A."/>
            <person name="Luo G."/>
            <person name="Schluter A."/>
            <person name="Konstantinidis K.T."/>
            <person name="Angelidaki I."/>
        </authorList>
    </citation>
    <scope>NUCLEOTIDE SEQUENCE [LARGE SCALE GENOMIC DNA]</scope>
    <source>
        <strain evidence="5">AS23ysBPME_344</strain>
    </source>
</reference>